<dbReference type="EMBL" id="JAZHXI010000007">
    <property type="protein sequence ID" value="KAL2069787.1"/>
    <property type="molecule type" value="Genomic_DNA"/>
</dbReference>
<reference evidence="2 3" key="1">
    <citation type="journal article" date="2024" name="Commun. Biol.">
        <title>Comparative genomic analysis of thermophilic fungi reveals convergent evolutionary adaptations and gene losses.</title>
        <authorList>
            <person name="Steindorff A.S."/>
            <person name="Aguilar-Pontes M.V."/>
            <person name="Robinson A.J."/>
            <person name="Andreopoulos B."/>
            <person name="LaButti K."/>
            <person name="Kuo A."/>
            <person name="Mondo S."/>
            <person name="Riley R."/>
            <person name="Otillar R."/>
            <person name="Haridas S."/>
            <person name="Lipzen A."/>
            <person name="Grimwood J."/>
            <person name="Schmutz J."/>
            <person name="Clum A."/>
            <person name="Reid I.D."/>
            <person name="Moisan M.C."/>
            <person name="Butler G."/>
            <person name="Nguyen T.T.M."/>
            <person name="Dewar K."/>
            <person name="Conant G."/>
            <person name="Drula E."/>
            <person name="Henrissat B."/>
            <person name="Hansel C."/>
            <person name="Singer S."/>
            <person name="Hutchinson M.I."/>
            <person name="de Vries R.P."/>
            <person name="Natvig D.O."/>
            <person name="Powell A.J."/>
            <person name="Tsang A."/>
            <person name="Grigoriev I.V."/>
        </authorList>
    </citation>
    <scope>NUCLEOTIDE SEQUENCE [LARGE SCALE GENOMIC DNA]</scope>
    <source>
        <strain evidence="2 3">CBS 494.80</strain>
    </source>
</reference>
<feature type="compositionally biased region" description="Polar residues" evidence="1">
    <location>
        <begin position="123"/>
        <end position="135"/>
    </location>
</feature>
<feature type="region of interest" description="Disordered" evidence="1">
    <location>
        <begin position="321"/>
        <end position="394"/>
    </location>
</feature>
<comment type="caution">
    <text evidence="2">The sequence shown here is derived from an EMBL/GenBank/DDBJ whole genome shotgun (WGS) entry which is preliminary data.</text>
</comment>
<feature type="compositionally biased region" description="Low complexity" evidence="1">
    <location>
        <begin position="321"/>
        <end position="332"/>
    </location>
</feature>
<gene>
    <name evidence="2" type="ORF">VTL71DRAFT_14466</name>
</gene>
<evidence type="ECO:0000256" key="1">
    <source>
        <dbReference type="SAM" id="MobiDB-lite"/>
    </source>
</evidence>
<dbReference type="Proteomes" id="UP001595075">
    <property type="component" value="Unassembled WGS sequence"/>
</dbReference>
<feature type="region of interest" description="Disordered" evidence="1">
    <location>
        <begin position="118"/>
        <end position="147"/>
    </location>
</feature>
<protein>
    <submittedName>
        <fullName evidence="2">Uncharacterized protein</fullName>
    </submittedName>
</protein>
<organism evidence="2 3">
    <name type="scientific">Oculimacula yallundae</name>
    <dbReference type="NCBI Taxonomy" id="86028"/>
    <lineage>
        <taxon>Eukaryota</taxon>
        <taxon>Fungi</taxon>
        <taxon>Dikarya</taxon>
        <taxon>Ascomycota</taxon>
        <taxon>Pezizomycotina</taxon>
        <taxon>Leotiomycetes</taxon>
        <taxon>Helotiales</taxon>
        <taxon>Ploettnerulaceae</taxon>
        <taxon>Oculimacula</taxon>
    </lineage>
</organism>
<proteinExistence type="predicted"/>
<sequence length="394" mass="44537">MAQDDPAPHFLPIGSFVGNDGKSVEVAIYIQTLVRLVDVSTGRPLPSGVTHGIKVLDTIKYPEDIQKGWAHYLKSERTDWLLHNKQNGEKARKNHLENLWDATNSKPEKRVARYQEVLDNPAQGGTSWSSKSSRGGPTVEESVMKSSSTKAVHTMKHVFGQNGIDNSWPSESFGNTPIPETFPNTSIQKLHHFDVDAWKQYDTDAFTVIVDFLTGRFFASRKQEGDRCTSIDALESAFWVYGYRINPSDATKASDDIKHHPYKDSVLHGTSWFKSQPCLLVEEVEMPYNWVKKLLDGENLADLKFTKGMVDARGRRSMTASLLDSRSSLGRSEPIKVEDKGKDEDLSPPPTPPDWISDIVPEDDFMDSTARKRRPHYYPWANSHQQQMGRDEDD</sequence>
<name>A0ABR4CII6_9HELO</name>
<evidence type="ECO:0000313" key="3">
    <source>
        <dbReference type="Proteomes" id="UP001595075"/>
    </source>
</evidence>
<keyword evidence="3" id="KW-1185">Reference proteome</keyword>
<accession>A0ABR4CII6</accession>
<evidence type="ECO:0000313" key="2">
    <source>
        <dbReference type="EMBL" id="KAL2069787.1"/>
    </source>
</evidence>
<feature type="compositionally biased region" description="Basic and acidic residues" evidence="1">
    <location>
        <begin position="333"/>
        <end position="345"/>
    </location>
</feature>